<evidence type="ECO:0000313" key="2">
    <source>
        <dbReference type="Proteomes" id="UP000278351"/>
    </source>
</evidence>
<accession>A0A3N4PXV3</accession>
<dbReference type="Proteomes" id="UP000278351">
    <property type="component" value="Unassembled WGS sequence"/>
</dbReference>
<organism evidence="1 2">
    <name type="scientific">Chitinophaga lutea</name>
    <dbReference type="NCBI Taxonomy" id="2488634"/>
    <lineage>
        <taxon>Bacteria</taxon>
        <taxon>Pseudomonadati</taxon>
        <taxon>Bacteroidota</taxon>
        <taxon>Chitinophagia</taxon>
        <taxon>Chitinophagales</taxon>
        <taxon>Chitinophagaceae</taxon>
        <taxon>Chitinophaga</taxon>
    </lineage>
</organism>
<dbReference type="RefSeq" id="WP_123847766.1">
    <property type="nucleotide sequence ID" value="NZ_RPDH01000002.1"/>
</dbReference>
<evidence type="ECO:0000313" key="1">
    <source>
        <dbReference type="EMBL" id="RPE09971.1"/>
    </source>
</evidence>
<reference evidence="1 2" key="1">
    <citation type="submission" date="2018-11" db="EMBL/GenBank/DDBJ databases">
        <title>Chitinophaga lutea sp.nov., isolate from arsenic contaminated soil.</title>
        <authorList>
            <person name="Zong Y."/>
        </authorList>
    </citation>
    <scope>NUCLEOTIDE SEQUENCE [LARGE SCALE GENOMIC DNA]</scope>
    <source>
        <strain evidence="1 2">ZY74</strain>
    </source>
</reference>
<name>A0A3N4PXV3_9BACT</name>
<dbReference type="AlphaFoldDB" id="A0A3N4PXV3"/>
<gene>
    <name evidence="1" type="ORF">EGT74_17210</name>
</gene>
<protein>
    <submittedName>
        <fullName evidence="1">GAF domain-containing protein</fullName>
    </submittedName>
</protein>
<dbReference type="EMBL" id="RPDH01000002">
    <property type="protein sequence ID" value="RPE09971.1"/>
    <property type="molecule type" value="Genomic_DNA"/>
</dbReference>
<sequence length="762" mass="87959">MKKLQLDVTEGMPDTFPIDSTLSFAPFVTYLKARVAEEKDAIKQTLYQQVLERFEAQPPEEEMARMVHTCLSPSLLAKNESIWGICPPLRPVITFATDGLLLLVKNWKDELFSRRPEDFRKERLQQIYAFILRRLYNFQPPVRSVKYHAYSNPETGLMQYYTVNVNPDFIDVEPIGELPAVDFSSLHSRLNNGEGYEILENVIPLRMFRFKGISILTVTDVTALQAVENIRKIRLSRTPGDNTATYRHVIQSLKTLVGNPNVEFDLFTFVRVNGKLVYGYEKGGTGILYKVWGEEALTPEQFQAQAEGYARRPNSFFSRNLAKEDLVQNAWLKKFIDHGVGSLSLSPVFYDHTLVGVLCMHTWGKERFDERLLALIEPAIGAIAQLLQIYVDEFNMEIDTIIKEKFTSIQPAVQWKFNEAAWQYLLRRKKNEPMPEADPIIFNAVYPLYGAVDIRNSTTERNLAIKADMEQQLQLLSNTLAAIGLQHHSSLLDGMQFACRNWQQSLQQEALGTMDESNINHFLQQEALPFLQHMVTQHPDVQPHFDAYLAGDTAVDTHKSALELSMQMLNNRINSYLEKEKEQLQLSYPCYFEKFRTDGIEYDIYIGQSIVPDQPFSPFHLKNVRLWQLSSMAEIARLTNSLLPQMPKALHTTQLIFVHNQTIDISFRPDERKFDVEGAYNIRYQMIKKRIDKVHIRGTEERLTQPGTIALIYFNRKEIEDYIPFIQYLQEKNVLQNELEDLLLEDLQGLSGLKALRVKVVL</sequence>
<proteinExistence type="predicted"/>
<keyword evidence="2" id="KW-1185">Reference proteome</keyword>
<comment type="caution">
    <text evidence="1">The sequence shown here is derived from an EMBL/GenBank/DDBJ whole genome shotgun (WGS) entry which is preliminary data.</text>
</comment>
<dbReference type="OrthoDB" id="627374at2"/>